<keyword evidence="3" id="KW-0804">Transcription</keyword>
<sequence length="289" mass="33358">MNNALMITLKTFRNRNLIRLDSSHDAVYTEEHTFYTLKIILSGTATCRFGKRKVQFYPDSCLMLSPGSKSETSINSDQGVESVTISFSGAFLEAFVKRFSIPPEHIGGGGFSESLYPVSSDMRITILHLKKQLERGTGNEELLNEYLHHSLFNYYTVFRREVLLRMEKLRFSKATTRAEVMKRLNDAREYISSNYNRNVSLQDAADIACLSVNHFMRTFKDAYGFSPHQYLIQLRLKRARYLLRNTRYALNEIVSMVGFECPSSFIRLFRNNFMVTPLKYRAAKTGVLI</sequence>
<gene>
    <name evidence="5" type="ORF">C7T94_02915</name>
</gene>
<evidence type="ECO:0000256" key="3">
    <source>
        <dbReference type="ARBA" id="ARBA00023163"/>
    </source>
</evidence>
<dbReference type="Gene3D" id="1.10.10.60">
    <property type="entry name" value="Homeodomain-like"/>
    <property type="match status" value="2"/>
</dbReference>
<keyword evidence="1" id="KW-0805">Transcription regulation</keyword>
<dbReference type="InterPro" id="IPR037923">
    <property type="entry name" value="HTH-like"/>
</dbReference>
<keyword evidence="2" id="KW-0238">DNA-binding</keyword>
<dbReference type="SUPFAM" id="SSF46689">
    <property type="entry name" value="Homeodomain-like"/>
    <property type="match status" value="2"/>
</dbReference>
<dbReference type="EMBL" id="PYLS01000001">
    <property type="protein sequence ID" value="PST85080.1"/>
    <property type="molecule type" value="Genomic_DNA"/>
</dbReference>
<evidence type="ECO:0000259" key="4">
    <source>
        <dbReference type="PROSITE" id="PS01124"/>
    </source>
</evidence>
<dbReference type="PROSITE" id="PS01124">
    <property type="entry name" value="HTH_ARAC_FAMILY_2"/>
    <property type="match status" value="1"/>
</dbReference>
<feature type="domain" description="HTH araC/xylS-type" evidence="4">
    <location>
        <begin position="185"/>
        <end position="283"/>
    </location>
</feature>
<dbReference type="InterPro" id="IPR003313">
    <property type="entry name" value="AraC-bd"/>
</dbReference>
<dbReference type="Proteomes" id="UP000240912">
    <property type="component" value="Unassembled WGS sequence"/>
</dbReference>
<dbReference type="Pfam" id="PF12833">
    <property type="entry name" value="HTH_18"/>
    <property type="match status" value="1"/>
</dbReference>
<dbReference type="InterPro" id="IPR018060">
    <property type="entry name" value="HTH_AraC"/>
</dbReference>
<dbReference type="InterPro" id="IPR009057">
    <property type="entry name" value="Homeodomain-like_sf"/>
</dbReference>
<evidence type="ECO:0000256" key="2">
    <source>
        <dbReference type="ARBA" id="ARBA00023125"/>
    </source>
</evidence>
<keyword evidence="6" id="KW-1185">Reference proteome</keyword>
<dbReference type="OrthoDB" id="642439at2"/>
<protein>
    <submittedName>
        <fullName evidence="5">AraC family transcriptional regulator</fullName>
    </submittedName>
</protein>
<dbReference type="PANTHER" id="PTHR46796">
    <property type="entry name" value="HTH-TYPE TRANSCRIPTIONAL ACTIVATOR RHAS-RELATED"/>
    <property type="match status" value="1"/>
</dbReference>
<evidence type="ECO:0000313" key="6">
    <source>
        <dbReference type="Proteomes" id="UP000240912"/>
    </source>
</evidence>
<evidence type="ECO:0000256" key="1">
    <source>
        <dbReference type="ARBA" id="ARBA00023015"/>
    </source>
</evidence>
<proteinExistence type="predicted"/>
<dbReference type="InterPro" id="IPR050204">
    <property type="entry name" value="AraC_XylS_family_regulators"/>
</dbReference>
<dbReference type="Pfam" id="PF02311">
    <property type="entry name" value="AraC_binding"/>
    <property type="match status" value="1"/>
</dbReference>
<dbReference type="SMART" id="SM00342">
    <property type="entry name" value="HTH_ARAC"/>
    <property type="match status" value="1"/>
</dbReference>
<comment type="caution">
    <text evidence="5">The sequence shown here is derived from an EMBL/GenBank/DDBJ whole genome shotgun (WGS) entry which is preliminary data.</text>
</comment>
<reference evidence="5 6" key="1">
    <citation type="submission" date="2018-03" db="EMBL/GenBank/DDBJ databases">
        <authorList>
            <person name="Keele B.F."/>
        </authorList>
    </citation>
    <scope>NUCLEOTIDE SEQUENCE [LARGE SCALE GENOMIC DNA]</scope>
    <source>
        <strain evidence="5 6">YL28-9</strain>
    </source>
</reference>
<organism evidence="5 6">
    <name type="scientific">Pedobacter yulinensis</name>
    <dbReference type="NCBI Taxonomy" id="2126353"/>
    <lineage>
        <taxon>Bacteria</taxon>
        <taxon>Pseudomonadati</taxon>
        <taxon>Bacteroidota</taxon>
        <taxon>Sphingobacteriia</taxon>
        <taxon>Sphingobacteriales</taxon>
        <taxon>Sphingobacteriaceae</taxon>
        <taxon>Pedobacter</taxon>
    </lineage>
</organism>
<dbReference type="GO" id="GO:0003700">
    <property type="term" value="F:DNA-binding transcription factor activity"/>
    <property type="evidence" value="ECO:0007669"/>
    <property type="project" value="InterPro"/>
</dbReference>
<name>A0A2T3HRI7_9SPHI</name>
<dbReference type="SUPFAM" id="SSF51215">
    <property type="entry name" value="Regulatory protein AraC"/>
    <property type="match status" value="1"/>
</dbReference>
<accession>A0A2T3HRI7</accession>
<dbReference type="AlphaFoldDB" id="A0A2T3HRI7"/>
<dbReference type="GO" id="GO:0043565">
    <property type="term" value="F:sequence-specific DNA binding"/>
    <property type="evidence" value="ECO:0007669"/>
    <property type="project" value="InterPro"/>
</dbReference>
<evidence type="ECO:0000313" key="5">
    <source>
        <dbReference type="EMBL" id="PST85080.1"/>
    </source>
</evidence>